<protein>
    <submittedName>
        <fullName evidence="1">Uncharacterized protein</fullName>
    </submittedName>
</protein>
<proteinExistence type="predicted"/>
<reference evidence="1" key="1">
    <citation type="submission" date="2019-11" db="EMBL/GenBank/DDBJ databases">
        <title>Nori genome reveals adaptations in red seaweeds to the harsh intertidal environment.</title>
        <authorList>
            <person name="Wang D."/>
            <person name="Mao Y."/>
        </authorList>
    </citation>
    <scope>NUCLEOTIDE SEQUENCE</scope>
    <source>
        <tissue evidence="1">Gametophyte</tissue>
    </source>
</reference>
<gene>
    <name evidence="1" type="ORF">I4F81_000129</name>
</gene>
<name>A0ACC3BIB0_PYRYE</name>
<evidence type="ECO:0000313" key="2">
    <source>
        <dbReference type="Proteomes" id="UP000798662"/>
    </source>
</evidence>
<dbReference type="EMBL" id="CM020618">
    <property type="protein sequence ID" value="KAK1857512.1"/>
    <property type="molecule type" value="Genomic_DNA"/>
</dbReference>
<keyword evidence="2" id="KW-1185">Reference proteome</keyword>
<dbReference type="Proteomes" id="UP000798662">
    <property type="component" value="Chromosome 1"/>
</dbReference>
<evidence type="ECO:0000313" key="1">
    <source>
        <dbReference type="EMBL" id="KAK1857512.1"/>
    </source>
</evidence>
<comment type="caution">
    <text evidence="1">The sequence shown here is derived from an EMBL/GenBank/DDBJ whole genome shotgun (WGS) entry which is preliminary data.</text>
</comment>
<sequence>MLYRVSHLPHIEPPVLLLPPRPTTPRRHSCLFGFAARSILKPHPSPPRLATPPPPLASPPVTMAFVGSAAPLRVGAAAATSSLCGAPVSRPVAARRAAAAATMAATTDSRTNMDGVSFTLDTLMYTPNPVPATTEEKDLLCGTFVKQVFGNAYVMEEERSDFYVAESMYRAGQIPMKELVRAAAKSDTYRRRFWDACGPYRYTELAFKHLLGRGVNSQAEAAAFMGIAQSQGYYAAVDWIVDSAEYDQKFGEDFVPGMLFRGTYSPNEDFNRMSAAYSSPGTSDKSLTGRARVKGIDNANRVLSLEGAGVPSKFVSTIAGNGATSFSAVSKGLPKRSDLDRQDRNSGLIKTSPAMVNESAAPRRRVEVVPGSYMYLTPAEEEEFTRTNYGQSKEVAAKKGDLASKKAMLAELQKQIAALEMSS</sequence>
<accession>A0ACC3BIB0</accession>
<organism evidence="1 2">
    <name type="scientific">Pyropia yezoensis</name>
    <name type="common">Susabi-nori</name>
    <name type="synonym">Porphyra yezoensis</name>
    <dbReference type="NCBI Taxonomy" id="2788"/>
    <lineage>
        <taxon>Eukaryota</taxon>
        <taxon>Rhodophyta</taxon>
        <taxon>Bangiophyceae</taxon>
        <taxon>Bangiales</taxon>
        <taxon>Bangiaceae</taxon>
        <taxon>Pyropia</taxon>
    </lineage>
</organism>